<comment type="function">
    <text evidence="6">Transcriptional repressor that regulates multiple aspects of plant growth and development.</text>
</comment>
<keyword evidence="3 6" id="KW-0805">Transcription regulation</keyword>
<evidence type="ECO:0000256" key="2">
    <source>
        <dbReference type="ARBA" id="ARBA00022491"/>
    </source>
</evidence>
<evidence type="ECO:0000256" key="1">
    <source>
        <dbReference type="ARBA" id="ARBA00004123"/>
    </source>
</evidence>
<keyword evidence="4 6" id="KW-0804">Transcription</keyword>
<organism evidence="9 10">
    <name type="scientific">Vitis vinifera</name>
    <name type="common">Grape</name>
    <dbReference type="NCBI Taxonomy" id="29760"/>
    <lineage>
        <taxon>Eukaryota</taxon>
        <taxon>Viridiplantae</taxon>
        <taxon>Streptophyta</taxon>
        <taxon>Embryophyta</taxon>
        <taxon>Tracheophyta</taxon>
        <taxon>Spermatophyta</taxon>
        <taxon>Magnoliopsida</taxon>
        <taxon>eudicotyledons</taxon>
        <taxon>Gunneridae</taxon>
        <taxon>Pentapetalae</taxon>
        <taxon>rosids</taxon>
        <taxon>Vitales</taxon>
        <taxon>Vitaceae</taxon>
        <taxon>Viteae</taxon>
        <taxon>Vitis</taxon>
    </lineage>
</organism>
<evidence type="ECO:0000256" key="6">
    <source>
        <dbReference type="RuleBase" id="RU367028"/>
    </source>
</evidence>
<evidence type="ECO:0000313" key="9">
    <source>
        <dbReference type="EMBL" id="RVW33344.1"/>
    </source>
</evidence>
<dbReference type="GO" id="GO:0045892">
    <property type="term" value="P:negative regulation of DNA-templated transcription"/>
    <property type="evidence" value="ECO:0007669"/>
    <property type="project" value="UniProtKB-UniRule"/>
</dbReference>
<name>A0A438DCZ7_VITVI</name>
<dbReference type="NCBIfam" id="TIGR01568">
    <property type="entry name" value="A_thal_3678"/>
    <property type="match status" value="1"/>
</dbReference>
<dbReference type="PANTHER" id="PTHR33057:SF70">
    <property type="entry name" value="TRANSCRIPTION REPRESSOR-RELATED"/>
    <property type="match status" value="1"/>
</dbReference>
<feature type="domain" description="OVATE" evidence="8">
    <location>
        <begin position="102"/>
        <end position="161"/>
    </location>
</feature>
<dbReference type="InterPro" id="IPR038933">
    <property type="entry name" value="Ovate"/>
</dbReference>
<dbReference type="GO" id="GO:0005634">
    <property type="term" value="C:nucleus"/>
    <property type="evidence" value="ECO:0007669"/>
    <property type="project" value="UniProtKB-SubCell"/>
</dbReference>
<feature type="compositionally biased region" description="Polar residues" evidence="7">
    <location>
        <begin position="62"/>
        <end position="79"/>
    </location>
</feature>
<sequence>MSSNKKELLRSIFTANRGCGCGRPKLSDIVNPTPRTRTSHFQKPKPCPSSSSSWERGDGDHTSTTTFSLNIETCSNPSEPENDPKCKKMISPSQKLSESIAVVKDSNDPYHDFRQSMLQMILEKQIFSKGDLQELLNCFLQLNSPCHHDVIIQAFMEIWNGVISERLSHQV</sequence>
<evidence type="ECO:0000256" key="5">
    <source>
        <dbReference type="ARBA" id="ARBA00023242"/>
    </source>
</evidence>
<dbReference type="EMBL" id="QGNW01001682">
    <property type="protein sequence ID" value="RVW33344.1"/>
    <property type="molecule type" value="Genomic_DNA"/>
</dbReference>
<dbReference type="AlphaFoldDB" id="A0A438DCZ7"/>
<dbReference type="Proteomes" id="UP000288805">
    <property type="component" value="Unassembled WGS sequence"/>
</dbReference>
<dbReference type="InterPro" id="IPR006458">
    <property type="entry name" value="Ovate_C"/>
</dbReference>
<evidence type="ECO:0000256" key="4">
    <source>
        <dbReference type="ARBA" id="ARBA00023163"/>
    </source>
</evidence>
<gene>
    <name evidence="9" type="primary">OFP6_0</name>
    <name evidence="9" type="ORF">CK203_085325</name>
</gene>
<evidence type="ECO:0000259" key="8">
    <source>
        <dbReference type="PROSITE" id="PS51754"/>
    </source>
</evidence>
<dbReference type="Pfam" id="PF04844">
    <property type="entry name" value="Ovate"/>
    <property type="match status" value="1"/>
</dbReference>
<reference evidence="9 10" key="1">
    <citation type="journal article" date="2018" name="PLoS Genet.">
        <title>Population sequencing reveals clonal diversity and ancestral inbreeding in the grapevine cultivar Chardonnay.</title>
        <authorList>
            <person name="Roach M.J."/>
            <person name="Johnson D.L."/>
            <person name="Bohlmann J."/>
            <person name="van Vuuren H.J."/>
            <person name="Jones S.J."/>
            <person name="Pretorius I.S."/>
            <person name="Schmidt S.A."/>
            <person name="Borneman A.R."/>
        </authorList>
    </citation>
    <scope>NUCLEOTIDE SEQUENCE [LARGE SCALE GENOMIC DNA]</scope>
    <source>
        <strain evidence="10">cv. Chardonnay</strain>
        <tissue evidence="9">Leaf</tissue>
    </source>
</reference>
<evidence type="ECO:0000313" key="10">
    <source>
        <dbReference type="Proteomes" id="UP000288805"/>
    </source>
</evidence>
<protein>
    <recommendedName>
        <fullName evidence="6">Transcription repressor</fullName>
    </recommendedName>
    <alternativeName>
        <fullName evidence="6">Ovate family protein</fullName>
    </alternativeName>
</protein>
<keyword evidence="2 6" id="KW-0678">Repressor</keyword>
<evidence type="ECO:0000256" key="3">
    <source>
        <dbReference type="ARBA" id="ARBA00023015"/>
    </source>
</evidence>
<accession>A0A438DCZ7</accession>
<dbReference type="PROSITE" id="PS51754">
    <property type="entry name" value="OVATE"/>
    <property type="match status" value="1"/>
</dbReference>
<comment type="subcellular location">
    <subcellularLocation>
        <location evidence="1 6">Nucleus</location>
    </subcellularLocation>
</comment>
<keyword evidence="5 6" id="KW-0539">Nucleus</keyword>
<evidence type="ECO:0000256" key="7">
    <source>
        <dbReference type="SAM" id="MobiDB-lite"/>
    </source>
</evidence>
<feature type="region of interest" description="Disordered" evidence="7">
    <location>
        <begin position="22"/>
        <end position="85"/>
    </location>
</feature>
<dbReference type="PANTHER" id="PTHR33057">
    <property type="entry name" value="TRANSCRIPTION REPRESSOR OFP7-RELATED"/>
    <property type="match status" value="1"/>
</dbReference>
<proteinExistence type="predicted"/>
<comment type="caution">
    <text evidence="9">The sequence shown here is derived from an EMBL/GenBank/DDBJ whole genome shotgun (WGS) entry which is preliminary data.</text>
</comment>